<dbReference type="Proteomes" id="UP001595690">
    <property type="component" value="Unassembled WGS sequence"/>
</dbReference>
<proteinExistence type="predicted"/>
<name>A0ABV8BKJ0_9PSEU</name>
<organism evidence="1 2">
    <name type="scientific">Lentzea rhizosphaerae</name>
    <dbReference type="NCBI Taxonomy" id="2041025"/>
    <lineage>
        <taxon>Bacteria</taxon>
        <taxon>Bacillati</taxon>
        <taxon>Actinomycetota</taxon>
        <taxon>Actinomycetes</taxon>
        <taxon>Pseudonocardiales</taxon>
        <taxon>Pseudonocardiaceae</taxon>
        <taxon>Lentzea</taxon>
    </lineage>
</organism>
<dbReference type="InterPro" id="IPR045991">
    <property type="entry name" value="DUF5947"/>
</dbReference>
<dbReference type="RefSeq" id="WP_382369483.1">
    <property type="nucleotide sequence ID" value="NZ_JBHRZI010000007.1"/>
</dbReference>
<accession>A0ABV8BKJ0</accession>
<keyword evidence="2" id="KW-1185">Reference proteome</keyword>
<evidence type="ECO:0000313" key="2">
    <source>
        <dbReference type="Proteomes" id="UP001595690"/>
    </source>
</evidence>
<sequence length="208" mass="23825">MSPHRLRRFTGTPHFLREQRAARMEQLERCELCGTPVASRHGHVVDVQRRALMCSCRACFLLFTRHKDHRTRYRAVPERYLRDPEHPVTPAQWEVLDIPVGTAFLLRTSTGVTVFHPSPAGATERPLDTGVWNRLAVAHPLLTMAEPDVEAILFRRTEKGAECFLVPVDVCYRLVGTIRLYWTGLDGGEQLHEHIEALFAEIRDKARP</sequence>
<comment type="caution">
    <text evidence="1">The sequence shown here is derived from an EMBL/GenBank/DDBJ whole genome shotgun (WGS) entry which is preliminary data.</text>
</comment>
<evidence type="ECO:0000313" key="1">
    <source>
        <dbReference type="EMBL" id="MFC3890848.1"/>
    </source>
</evidence>
<reference evidence="2" key="1">
    <citation type="journal article" date="2019" name="Int. J. Syst. Evol. Microbiol.">
        <title>The Global Catalogue of Microorganisms (GCM) 10K type strain sequencing project: providing services to taxonomists for standard genome sequencing and annotation.</title>
        <authorList>
            <consortium name="The Broad Institute Genomics Platform"/>
            <consortium name="The Broad Institute Genome Sequencing Center for Infectious Disease"/>
            <person name="Wu L."/>
            <person name="Ma J."/>
        </authorList>
    </citation>
    <scope>NUCLEOTIDE SEQUENCE [LARGE SCALE GENOMIC DNA]</scope>
    <source>
        <strain evidence="2">CGMCC 4.7405</strain>
    </source>
</reference>
<dbReference type="EMBL" id="JBHRZI010000007">
    <property type="protein sequence ID" value="MFC3890848.1"/>
    <property type="molecule type" value="Genomic_DNA"/>
</dbReference>
<protein>
    <submittedName>
        <fullName evidence="1">DUF5947 family protein</fullName>
    </submittedName>
</protein>
<gene>
    <name evidence="1" type="ORF">ACFOWZ_05130</name>
</gene>
<dbReference type="Pfam" id="PF19372">
    <property type="entry name" value="DUF5947"/>
    <property type="match status" value="1"/>
</dbReference>